<reference evidence="2 3" key="1">
    <citation type="submission" date="2015-12" db="EMBL/GenBank/DDBJ databases">
        <title>Dictyostelia acquired genes for synthesis and detection of signals that induce cell-type specialization by lateral gene transfer from prokaryotes.</title>
        <authorList>
            <person name="Gloeckner G."/>
            <person name="Schaap P."/>
        </authorList>
    </citation>
    <scope>NUCLEOTIDE SEQUENCE [LARGE SCALE GENOMIC DNA]</scope>
    <source>
        <strain evidence="2 3">TK</strain>
    </source>
</reference>
<evidence type="ECO:0000313" key="2">
    <source>
        <dbReference type="EMBL" id="KYQ89016.1"/>
    </source>
</evidence>
<name>A0A151Z4Y0_TIELA</name>
<feature type="transmembrane region" description="Helical" evidence="1">
    <location>
        <begin position="355"/>
        <end position="375"/>
    </location>
</feature>
<organism evidence="2 3">
    <name type="scientific">Tieghemostelium lacteum</name>
    <name type="common">Slime mold</name>
    <name type="synonym">Dictyostelium lacteum</name>
    <dbReference type="NCBI Taxonomy" id="361077"/>
    <lineage>
        <taxon>Eukaryota</taxon>
        <taxon>Amoebozoa</taxon>
        <taxon>Evosea</taxon>
        <taxon>Eumycetozoa</taxon>
        <taxon>Dictyostelia</taxon>
        <taxon>Dictyosteliales</taxon>
        <taxon>Raperosteliaceae</taxon>
        <taxon>Tieghemostelium</taxon>
    </lineage>
</organism>
<comment type="caution">
    <text evidence="2">The sequence shown here is derived from an EMBL/GenBank/DDBJ whole genome shotgun (WGS) entry which is preliminary data.</text>
</comment>
<proteinExistence type="predicted"/>
<accession>A0A151Z4Y0</accession>
<feature type="transmembrane region" description="Helical" evidence="1">
    <location>
        <begin position="513"/>
        <end position="532"/>
    </location>
</feature>
<dbReference type="AlphaFoldDB" id="A0A151Z4Y0"/>
<keyword evidence="1" id="KW-1133">Transmembrane helix</keyword>
<keyword evidence="3" id="KW-1185">Reference proteome</keyword>
<sequence length="841" mass="93345">MGKKREERRNKAKSSASFTKFLKIREKAFNQLKQDHAKTPQANVQQTLSLDNLNNITSVVDGKDMAQVDCEAYFNNNIIYFMNDDYRKNLLGVANKPALSDGLKAIVADEDVQNWYKDLSVPWIALGLNGVSDFNVNGPILQSDMTVEFQKTYYLDQSNLLYHYAYADRVQAIIPYIEDGGEKWADDYKTYILDSVLSTWMTTVSILPTDIVNLMIKQWTSKLDLLDPTGDSSRELNQKLSQAIMTDQIFKNMSVVSQQKIFRSVLLKALNDAKDSSENQEIINNMKALMNQAGGASFVAGELASAYSRVQYAQIVSAASVEAVGELVLEAGVTTWTDKFKNALSAMGTSIKNNLLGTIFMTVSSLAFVMGVANWNVSDNVTRAKTVLSAVGTLIGFSTTTFGKGLYAIVAKYGNKFFTAFMDFTSESILASPLKYISSVVSSLFGGIVSNFINKIAVPVFMVASVGFLIYDMVQDARSDSWGAFSMDTIAAICTIGYMVLSTLVSTSWSGPLSIVFAIVAGLATLAKIFLFKPKTPLQQFKDDLPTRYKNTSLKIYTLPSDISNLAYLKFGDKYCVPDKDHGSNRLGKDGDKNYKDPFQVMKIQESGMVTMLMPFNSYGDVPTSFLSCRSDNLTLYGFDKGPAVNTESWLLIDAGDQKGFYLYGWDSKYISVDNDGKFSLSKDTKTEFTFTSEVDWFDLNTQTSSLLYGDSLKMNGYIANSKYGLALVNTGAYIINMPDDVNNFNVAQYIKEKSGAIFHHLVQPPNNTQLGDDAFLALNDDDFLPTIYDGDKTYKAGMDKTSKDGQTYSSGKALAWPNASSYDYKSKIVDEQYRILYHVN</sequence>
<protein>
    <submittedName>
        <fullName evidence="2">Uncharacterized protein</fullName>
    </submittedName>
</protein>
<gene>
    <name evidence="2" type="ORF">DLAC_10237</name>
</gene>
<dbReference type="InParanoid" id="A0A151Z4Y0"/>
<feature type="transmembrane region" description="Helical" evidence="1">
    <location>
        <begin position="387"/>
        <end position="410"/>
    </location>
</feature>
<dbReference type="Proteomes" id="UP000076078">
    <property type="component" value="Unassembled WGS sequence"/>
</dbReference>
<feature type="transmembrane region" description="Helical" evidence="1">
    <location>
        <begin position="456"/>
        <end position="474"/>
    </location>
</feature>
<dbReference type="OrthoDB" id="23586at2759"/>
<keyword evidence="1" id="KW-0472">Membrane</keyword>
<dbReference type="EMBL" id="LODT01000042">
    <property type="protein sequence ID" value="KYQ89016.1"/>
    <property type="molecule type" value="Genomic_DNA"/>
</dbReference>
<evidence type="ECO:0000256" key="1">
    <source>
        <dbReference type="SAM" id="Phobius"/>
    </source>
</evidence>
<feature type="transmembrane region" description="Helical" evidence="1">
    <location>
        <begin position="481"/>
        <end position="501"/>
    </location>
</feature>
<evidence type="ECO:0000313" key="3">
    <source>
        <dbReference type="Proteomes" id="UP000076078"/>
    </source>
</evidence>
<keyword evidence="1" id="KW-0812">Transmembrane</keyword>